<dbReference type="Proteomes" id="UP000279833">
    <property type="component" value="Unassembled WGS sequence"/>
</dbReference>
<evidence type="ECO:0000313" key="3">
    <source>
        <dbReference type="WBParaSite" id="SCUD_0000503701-mRNA-1"/>
    </source>
</evidence>
<proteinExistence type="predicted"/>
<dbReference type="EMBL" id="UZAK01007508">
    <property type="protein sequence ID" value="VDO92595.1"/>
    <property type="molecule type" value="Genomic_DNA"/>
</dbReference>
<dbReference type="WBParaSite" id="SCUD_0000503701-mRNA-1">
    <property type="protein sequence ID" value="SCUD_0000503701-mRNA-1"/>
    <property type="gene ID" value="SCUD_0000503701"/>
</dbReference>
<name>A0A183JQP8_9TREM</name>
<dbReference type="AlphaFoldDB" id="A0A183JQP8"/>
<reference evidence="3" key="1">
    <citation type="submission" date="2016-06" db="UniProtKB">
        <authorList>
            <consortium name="WormBaseParasite"/>
        </authorList>
    </citation>
    <scope>IDENTIFICATION</scope>
</reference>
<evidence type="ECO:0000313" key="1">
    <source>
        <dbReference type="EMBL" id="VDO92595.1"/>
    </source>
</evidence>
<sequence>MILSSSLIQSISLNNLYNNHFGSSIYEIHQLQQAIITLYQTVKLSMPFSKSSKQFNSYQLNLESSKLKMNCLTDRLIETFKESFMKQIFAVTSNHPHASTDLPWPITGPPVAFNIQSSELPKSGLVTFLCREIHQSVSNNNLDYSIHPSLSTALLLINIYHPPEYTGTNHYEFERRILVKHLRLIIYHLLHPFTMNRTSSTTNNSSINRNVSSSTEINTINDFELCLIQHTPNIGHIISPIDWDNGIFLPEGYTDNWTMEQLNKFTDDH</sequence>
<protein>
    <submittedName>
        <fullName evidence="3">PNT domain-containing protein</fullName>
    </submittedName>
</protein>
<accession>A0A183JQP8</accession>
<reference evidence="1 2" key="2">
    <citation type="submission" date="2018-11" db="EMBL/GenBank/DDBJ databases">
        <authorList>
            <consortium name="Pathogen Informatics"/>
        </authorList>
    </citation>
    <scope>NUCLEOTIDE SEQUENCE [LARGE SCALE GENOMIC DNA]</scope>
    <source>
        <strain evidence="1">Dakar</strain>
        <strain evidence="2">Dakar, Senegal</strain>
    </source>
</reference>
<gene>
    <name evidence="1" type="ORF">SCUD_LOCUS5039</name>
</gene>
<organism evidence="3">
    <name type="scientific">Schistosoma curassoni</name>
    <dbReference type="NCBI Taxonomy" id="6186"/>
    <lineage>
        <taxon>Eukaryota</taxon>
        <taxon>Metazoa</taxon>
        <taxon>Spiralia</taxon>
        <taxon>Lophotrochozoa</taxon>
        <taxon>Platyhelminthes</taxon>
        <taxon>Trematoda</taxon>
        <taxon>Digenea</taxon>
        <taxon>Strigeidida</taxon>
        <taxon>Schistosomatoidea</taxon>
        <taxon>Schistosomatidae</taxon>
        <taxon>Schistosoma</taxon>
    </lineage>
</organism>
<keyword evidence="2" id="KW-1185">Reference proteome</keyword>
<evidence type="ECO:0000313" key="2">
    <source>
        <dbReference type="Proteomes" id="UP000279833"/>
    </source>
</evidence>